<proteinExistence type="predicted"/>
<feature type="compositionally biased region" description="Low complexity" evidence="1">
    <location>
        <begin position="403"/>
        <end position="419"/>
    </location>
</feature>
<dbReference type="EMBL" id="CAJEWN010000874">
    <property type="protein sequence ID" value="CAD2191356.1"/>
    <property type="molecule type" value="Genomic_DNA"/>
</dbReference>
<evidence type="ECO:0000313" key="2">
    <source>
        <dbReference type="EMBL" id="CAD2191356.1"/>
    </source>
</evidence>
<organism evidence="2 3">
    <name type="scientific">Meloidogyne enterolobii</name>
    <name type="common">Root-knot nematode worm</name>
    <name type="synonym">Meloidogyne mayaguensis</name>
    <dbReference type="NCBI Taxonomy" id="390850"/>
    <lineage>
        <taxon>Eukaryota</taxon>
        <taxon>Metazoa</taxon>
        <taxon>Ecdysozoa</taxon>
        <taxon>Nematoda</taxon>
        <taxon>Chromadorea</taxon>
        <taxon>Rhabditida</taxon>
        <taxon>Tylenchina</taxon>
        <taxon>Tylenchomorpha</taxon>
        <taxon>Tylenchoidea</taxon>
        <taxon>Meloidogynidae</taxon>
        <taxon>Meloidogyninae</taxon>
        <taxon>Meloidogyne</taxon>
    </lineage>
</organism>
<protein>
    <submittedName>
        <fullName evidence="2">Uncharacterized protein</fullName>
    </submittedName>
</protein>
<evidence type="ECO:0000313" key="3">
    <source>
        <dbReference type="Proteomes" id="UP000580250"/>
    </source>
</evidence>
<feature type="compositionally biased region" description="Basic and acidic residues" evidence="1">
    <location>
        <begin position="312"/>
        <end position="362"/>
    </location>
</feature>
<gene>
    <name evidence="2" type="ORF">MENT_LOCUS44184</name>
</gene>
<dbReference type="Proteomes" id="UP000580250">
    <property type="component" value="Unassembled WGS sequence"/>
</dbReference>
<accession>A0A6V7WWB5</accession>
<sequence length="555" mass="66281">MKDITSVPGTKSKLEYLFPNILLDPLIEDENLFSRDDLLVANYLGYISTKNSLIENISYKSAINLIVWARWMENELKIKSRESIIIYRLFEIWKERKINLKAKYDKIMNFELKRIEKIRKEENYLVEMEFGLKKLMEDEMESEENFFDIGNLIKQKWIKIEENGGGGKFSEEEKIKFDEWIKGQNWEIIKIIIRNNEIFKKQINIGGKEFSIEMNFLSILLTNLQKEYEIRLKFVDLIGIKGVLEFYELSKIKFDSKDFGLDEEEIMKIEDLKKNDDEVDKKVNKKEEDEKKESIKGKAKILEKSKLLVHEEKTKRGRNLKNEIKINKSKKSGEDREEKEENKEEGEKNKENQKDKQENREKEEEEQQTQNIQEGEHLEETKIIDKYGKRPMEELDEEEENTQENTDIPSSNPSSSSPPSKIILPIYFLKNDYLNNFFKELKNKNQNEGNNCLLDVGILINEIGRKMRPIKNYKIIKGWPNYKLINYLKNKWEFMLNGVFLEEINNCEKLKNKLEVFLKELIEWENDRIENNSVRFFNKINFEKCRELKEICLKN</sequence>
<evidence type="ECO:0000256" key="1">
    <source>
        <dbReference type="SAM" id="MobiDB-lite"/>
    </source>
</evidence>
<comment type="caution">
    <text evidence="2">The sequence shown here is derived from an EMBL/GenBank/DDBJ whole genome shotgun (WGS) entry which is preliminary data.</text>
</comment>
<reference evidence="2 3" key="1">
    <citation type="submission" date="2020-08" db="EMBL/GenBank/DDBJ databases">
        <authorList>
            <person name="Koutsovoulos G."/>
            <person name="Danchin GJ E."/>
        </authorList>
    </citation>
    <scope>NUCLEOTIDE SEQUENCE [LARGE SCALE GENOMIC DNA]</scope>
</reference>
<feature type="region of interest" description="Disordered" evidence="1">
    <location>
        <begin position="312"/>
        <end position="419"/>
    </location>
</feature>
<dbReference type="AlphaFoldDB" id="A0A6V7WWB5"/>
<feature type="compositionally biased region" description="Basic and acidic residues" evidence="1">
    <location>
        <begin position="374"/>
        <end position="393"/>
    </location>
</feature>
<name>A0A6V7WWB5_MELEN</name>